<keyword evidence="4" id="KW-0560">Oxidoreductase</keyword>
<dbReference type="RefSeq" id="WP_256618284.1">
    <property type="nucleotide sequence ID" value="NZ_JANIBC010000002.1"/>
</dbReference>
<keyword evidence="3" id="KW-0521">NADP</keyword>
<dbReference type="Proteomes" id="UP001142610">
    <property type="component" value="Unassembled WGS sequence"/>
</dbReference>
<evidence type="ECO:0000256" key="1">
    <source>
        <dbReference type="ARBA" id="ARBA00022571"/>
    </source>
</evidence>
<dbReference type="InterPro" id="IPR058924">
    <property type="entry name" value="AGPR_dimerisation_dom"/>
</dbReference>
<evidence type="ECO:0000256" key="4">
    <source>
        <dbReference type="ARBA" id="ARBA00023002"/>
    </source>
</evidence>
<dbReference type="Gene3D" id="3.30.360.10">
    <property type="entry name" value="Dihydrodipicolinate Reductase, domain 2"/>
    <property type="match status" value="1"/>
</dbReference>
<sequence>MIRVGLIGARGYVGRELIGELDCDPAFELAYASSRALAGRRLRDTDGLSSLSRFGDLEVRDLSPAEAAREDVDVVVLGLPNGLAAPYVEALGKAPLIVDLSADYRHREGWVYGSPELNGKAVRGASRIANPGCYATAANLAIAGLLPAAGGPISVFGISGYSGAGTTPSPKNDPEVLRDNILPYGFGGHGHEREIAAATGRDIIFAPHVASFFRGLIVTVTAPLTEPMSNQQLLSLAEERFRPYPNVRVQAELPQLKDAAGTDLCIIGGLAVSPDGRSVTVSSVLDNLRKGAATQALKNIRLALGRS</sequence>
<proteinExistence type="predicted"/>
<evidence type="ECO:0000256" key="2">
    <source>
        <dbReference type="ARBA" id="ARBA00022605"/>
    </source>
</evidence>
<dbReference type="SUPFAM" id="SSF51735">
    <property type="entry name" value="NAD(P)-binding Rossmann-fold domains"/>
    <property type="match status" value="1"/>
</dbReference>
<dbReference type="InterPro" id="IPR050085">
    <property type="entry name" value="AGPR"/>
</dbReference>
<organism evidence="6 7">
    <name type="scientific">Parvularcula maris</name>
    <dbReference type="NCBI Taxonomy" id="2965077"/>
    <lineage>
        <taxon>Bacteria</taxon>
        <taxon>Pseudomonadati</taxon>
        <taxon>Pseudomonadota</taxon>
        <taxon>Alphaproteobacteria</taxon>
        <taxon>Parvularculales</taxon>
        <taxon>Parvularculaceae</taxon>
        <taxon>Parvularcula</taxon>
    </lineage>
</organism>
<dbReference type="Gene3D" id="3.40.50.720">
    <property type="entry name" value="NAD(P)-binding Rossmann-like Domain"/>
    <property type="match status" value="1"/>
</dbReference>
<feature type="domain" description="Semialdehyde dehydrogenase NAD-binding" evidence="5">
    <location>
        <begin position="3"/>
        <end position="125"/>
    </location>
</feature>
<evidence type="ECO:0000256" key="3">
    <source>
        <dbReference type="ARBA" id="ARBA00022857"/>
    </source>
</evidence>
<dbReference type="SUPFAM" id="SSF55347">
    <property type="entry name" value="Glyceraldehyde-3-phosphate dehydrogenase-like, C-terminal domain"/>
    <property type="match status" value="1"/>
</dbReference>
<dbReference type="Pfam" id="PF01118">
    <property type="entry name" value="Semialdhyde_dh"/>
    <property type="match status" value="1"/>
</dbReference>
<dbReference type="InterPro" id="IPR036291">
    <property type="entry name" value="NAD(P)-bd_dom_sf"/>
</dbReference>
<dbReference type="GO" id="GO:0016620">
    <property type="term" value="F:oxidoreductase activity, acting on the aldehyde or oxo group of donors, NAD or NADP as acceptor"/>
    <property type="evidence" value="ECO:0007669"/>
    <property type="project" value="InterPro"/>
</dbReference>
<dbReference type="Pfam" id="PF22698">
    <property type="entry name" value="Semialdhyde_dhC_1"/>
    <property type="match status" value="1"/>
</dbReference>
<evidence type="ECO:0000313" key="7">
    <source>
        <dbReference type="Proteomes" id="UP001142610"/>
    </source>
</evidence>
<keyword evidence="1" id="KW-0055">Arginine biosynthesis</keyword>
<name>A0A9X2L7H3_9PROT</name>
<dbReference type="PANTHER" id="PTHR32338:SF10">
    <property type="entry name" value="N-ACETYL-GAMMA-GLUTAMYL-PHOSPHATE REDUCTASE, CHLOROPLASTIC-RELATED"/>
    <property type="match status" value="1"/>
</dbReference>
<evidence type="ECO:0000259" key="5">
    <source>
        <dbReference type="SMART" id="SM00859"/>
    </source>
</evidence>
<dbReference type="AlphaFoldDB" id="A0A9X2L7H3"/>
<dbReference type="InterPro" id="IPR000534">
    <property type="entry name" value="Semialdehyde_DH_NAD-bd"/>
</dbReference>
<comment type="caution">
    <text evidence="6">The sequence shown here is derived from an EMBL/GenBank/DDBJ whole genome shotgun (WGS) entry which is preliminary data.</text>
</comment>
<dbReference type="EMBL" id="JANIBC010000002">
    <property type="protein sequence ID" value="MCQ8184467.1"/>
    <property type="molecule type" value="Genomic_DNA"/>
</dbReference>
<protein>
    <recommendedName>
        <fullName evidence="5">Semialdehyde dehydrogenase NAD-binding domain-containing protein</fullName>
    </recommendedName>
</protein>
<accession>A0A9X2L7H3</accession>
<dbReference type="CDD" id="cd24149">
    <property type="entry name" value="AGPR_N_ARG5_6_like"/>
    <property type="match status" value="1"/>
</dbReference>
<gene>
    <name evidence="6" type="ORF">NOG11_03620</name>
</gene>
<keyword evidence="7" id="KW-1185">Reference proteome</keyword>
<reference evidence="6" key="1">
    <citation type="submission" date="2022-07" db="EMBL/GenBank/DDBJ databases">
        <title>Parvularcula maris sp. nov., an algicidal bacterium isolated from seawater.</title>
        <authorList>
            <person name="Li F."/>
        </authorList>
    </citation>
    <scope>NUCLEOTIDE SEQUENCE</scope>
    <source>
        <strain evidence="6">BGMRC 0090</strain>
    </source>
</reference>
<keyword evidence="2" id="KW-0028">Amino-acid biosynthesis</keyword>
<dbReference type="GO" id="GO:0051287">
    <property type="term" value="F:NAD binding"/>
    <property type="evidence" value="ECO:0007669"/>
    <property type="project" value="InterPro"/>
</dbReference>
<dbReference type="GO" id="GO:0006526">
    <property type="term" value="P:L-arginine biosynthetic process"/>
    <property type="evidence" value="ECO:0007669"/>
    <property type="project" value="UniProtKB-KW"/>
</dbReference>
<dbReference type="SMART" id="SM00859">
    <property type="entry name" value="Semialdhyde_dh"/>
    <property type="match status" value="1"/>
</dbReference>
<dbReference type="PANTHER" id="PTHR32338">
    <property type="entry name" value="N-ACETYL-GAMMA-GLUTAMYL-PHOSPHATE REDUCTASE, CHLOROPLASTIC-RELATED-RELATED"/>
    <property type="match status" value="1"/>
</dbReference>
<evidence type="ECO:0000313" key="6">
    <source>
        <dbReference type="EMBL" id="MCQ8184467.1"/>
    </source>
</evidence>